<comment type="similarity">
    <text evidence="7">Belongs to the GlnE family.</text>
</comment>
<dbReference type="InterPro" id="IPR043519">
    <property type="entry name" value="NT_sf"/>
</dbReference>
<organism evidence="10 11">
    <name type="scientific">Lampropedia hyalina DSM 16112</name>
    <dbReference type="NCBI Taxonomy" id="1122156"/>
    <lineage>
        <taxon>Bacteria</taxon>
        <taxon>Pseudomonadati</taxon>
        <taxon>Pseudomonadota</taxon>
        <taxon>Betaproteobacteria</taxon>
        <taxon>Burkholderiales</taxon>
        <taxon>Comamonadaceae</taxon>
        <taxon>Lampropedia</taxon>
    </lineage>
</organism>
<reference evidence="10 11" key="1">
    <citation type="submission" date="2016-11" db="EMBL/GenBank/DDBJ databases">
        <authorList>
            <person name="Jaros S."/>
            <person name="Januszkiewicz K."/>
            <person name="Wedrychowicz H."/>
        </authorList>
    </citation>
    <scope>NUCLEOTIDE SEQUENCE [LARGE SCALE GENOMIC DNA]</scope>
    <source>
        <strain evidence="10 11">DSM 16112</strain>
    </source>
</reference>
<dbReference type="InterPro" id="IPR023057">
    <property type="entry name" value="GlnE"/>
</dbReference>
<proteinExistence type="inferred from homology"/>
<dbReference type="GO" id="GO:0000287">
    <property type="term" value="F:magnesium ion binding"/>
    <property type="evidence" value="ECO:0007669"/>
    <property type="project" value="UniProtKB-UniRule"/>
</dbReference>
<evidence type="ECO:0000259" key="8">
    <source>
        <dbReference type="Pfam" id="PF03710"/>
    </source>
</evidence>
<dbReference type="AlphaFoldDB" id="A0A1M5CBV7"/>
<keyword evidence="4 7" id="KW-0067">ATP-binding</keyword>
<keyword evidence="1 7" id="KW-0808">Transferase</keyword>
<dbReference type="GO" id="GO:0016874">
    <property type="term" value="F:ligase activity"/>
    <property type="evidence" value="ECO:0007669"/>
    <property type="project" value="UniProtKB-KW"/>
</dbReference>
<dbReference type="EC" id="2.7.7.42" evidence="7"/>
<dbReference type="SUPFAM" id="SSF81301">
    <property type="entry name" value="Nucleotidyltransferase"/>
    <property type="match status" value="2"/>
</dbReference>
<comment type="cofactor">
    <cofactor evidence="7">
        <name>Mg(2+)</name>
        <dbReference type="ChEBI" id="CHEBI:18420"/>
    </cofactor>
</comment>
<feature type="domain" description="Glutamate-ammonia ligase adenylyltransferase repeated" evidence="8">
    <location>
        <begin position="43"/>
        <end position="248"/>
    </location>
</feature>
<comment type="catalytic activity">
    <reaction evidence="7">
        <text>[glutamine synthetase]-O(4)-(5'-adenylyl)-L-tyrosine + phosphate = [glutamine synthetase]-L-tyrosine + ADP</text>
        <dbReference type="Rhea" id="RHEA:43716"/>
        <dbReference type="Rhea" id="RHEA-COMP:10660"/>
        <dbReference type="Rhea" id="RHEA-COMP:10661"/>
        <dbReference type="ChEBI" id="CHEBI:43474"/>
        <dbReference type="ChEBI" id="CHEBI:46858"/>
        <dbReference type="ChEBI" id="CHEBI:83624"/>
        <dbReference type="ChEBI" id="CHEBI:456216"/>
        <dbReference type="EC" id="2.7.7.89"/>
    </reaction>
</comment>
<dbReference type="FunFam" id="1.20.120.330:FF:000005">
    <property type="entry name" value="Bifunctional glutamine synthetase adenylyltransferase/adenylyl-removing enzyme"/>
    <property type="match status" value="1"/>
</dbReference>
<evidence type="ECO:0000256" key="4">
    <source>
        <dbReference type="ARBA" id="ARBA00022840"/>
    </source>
</evidence>
<keyword evidence="6 7" id="KW-0511">Multifunctional enzyme</keyword>
<dbReference type="HAMAP" id="MF_00802">
    <property type="entry name" value="GlnE"/>
    <property type="match status" value="1"/>
</dbReference>
<dbReference type="Proteomes" id="UP000184327">
    <property type="component" value="Unassembled WGS sequence"/>
</dbReference>
<dbReference type="EMBL" id="FQUZ01000026">
    <property type="protein sequence ID" value="SHF52191.1"/>
    <property type="molecule type" value="Genomic_DNA"/>
</dbReference>
<dbReference type="GO" id="GO:0047388">
    <property type="term" value="F:[glutamine synthetase]-adenylyl-L-tyrosine phosphorylase activity"/>
    <property type="evidence" value="ECO:0007669"/>
    <property type="project" value="UniProtKB-EC"/>
</dbReference>
<dbReference type="CDD" id="cd05401">
    <property type="entry name" value="NT_GlnE_GlnD_like"/>
    <property type="match status" value="2"/>
</dbReference>
<dbReference type="GO" id="GO:0005829">
    <property type="term" value="C:cytosol"/>
    <property type="evidence" value="ECO:0007669"/>
    <property type="project" value="TreeGrafter"/>
</dbReference>
<dbReference type="GO" id="GO:0008882">
    <property type="term" value="F:[glutamate-ammonia-ligase] adenylyltransferase activity"/>
    <property type="evidence" value="ECO:0007669"/>
    <property type="project" value="UniProtKB-UniRule"/>
</dbReference>
<dbReference type="PANTHER" id="PTHR30621:SF0">
    <property type="entry name" value="BIFUNCTIONAL GLUTAMINE SYNTHETASE ADENYLYLTRANSFERASE_ADENYLYL-REMOVING ENZYME"/>
    <property type="match status" value="1"/>
</dbReference>
<accession>A0A1M5CBV7</accession>
<protein>
    <recommendedName>
        <fullName evidence="7">Bifunctional glutamine synthetase adenylyltransferase/adenylyl-removing enzyme</fullName>
    </recommendedName>
    <alternativeName>
        <fullName evidence="7">ATP:glutamine synthetase adenylyltransferase</fullName>
    </alternativeName>
    <alternativeName>
        <fullName evidence="7">ATase</fullName>
    </alternativeName>
    <domain>
        <recommendedName>
            <fullName evidence="7">Glutamine synthetase adenylyl-L-tyrosine phosphorylase</fullName>
            <ecNumber evidence="7">2.7.7.89</ecNumber>
        </recommendedName>
        <alternativeName>
            <fullName evidence="7">Adenylyl removase</fullName>
            <shortName evidence="7">AR</shortName>
            <shortName evidence="7">AT-N</shortName>
        </alternativeName>
    </domain>
    <domain>
        <recommendedName>
            <fullName evidence="7">Glutamine synthetase adenylyl transferase</fullName>
            <ecNumber evidence="7">2.7.7.42</ecNumber>
        </recommendedName>
        <alternativeName>
            <fullName evidence="7">Adenylyl transferase</fullName>
            <shortName evidence="7">AT</shortName>
            <shortName evidence="7">AT-C</shortName>
        </alternativeName>
    </domain>
</protein>
<evidence type="ECO:0000313" key="10">
    <source>
        <dbReference type="EMBL" id="SHF52191.1"/>
    </source>
</evidence>
<dbReference type="Gene3D" id="3.30.460.10">
    <property type="entry name" value="Beta Polymerase, domain 2"/>
    <property type="match status" value="2"/>
</dbReference>
<evidence type="ECO:0000256" key="7">
    <source>
        <dbReference type="HAMAP-Rule" id="MF_00802"/>
    </source>
</evidence>
<keyword evidence="2 7" id="KW-0548">Nucleotidyltransferase</keyword>
<evidence type="ECO:0000256" key="5">
    <source>
        <dbReference type="ARBA" id="ARBA00022842"/>
    </source>
</evidence>
<dbReference type="RefSeq" id="WP_073356668.1">
    <property type="nucleotide sequence ID" value="NZ_FQUZ01000026.1"/>
</dbReference>
<dbReference type="InterPro" id="IPR013546">
    <property type="entry name" value="PII_UdlTrfase/GS_AdlTrfase"/>
</dbReference>
<dbReference type="InterPro" id="IPR005190">
    <property type="entry name" value="GlnE_rpt_dom"/>
</dbReference>
<name>A0A1M5CBV7_9BURK</name>
<comment type="catalytic activity">
    <reaction evidence="7">
        <text>[glutamine synthetase]-L-tyrosine + ATP = [glutamine synthetase]-O(4)-(5'-adenylyl)-L-tyrosine + diphosphate</text>
        <dbReference type="Rhea" id="RHEA:18589"/>
        <dbReference type="Rhea" id="RHEA-COMP:10660"/>
        <dbReference type="Rhea" id="RHEA-COMP:10661"/>
        <dbReference type="ChEBI" id="CHEBI:30616"/>
        <dbReference type="ChEBI" id="CHEBI:33019"/>
        <dbReference type="ChEBI" id="CHEBI:46858"/>
        <dbReference type="ChEBI" id="CHEBI:83624"/>
        <dbReference type="EC" id="2.7.7.42"/>
    </reaction>
</comment>
<gene>
    <name evidence="7" type="primary">glnE</name>
    <name evidence="10" type="ORF">SAMN02745117_02122</name>
</gene>
<dbReference type="Pfam" id="PF08335">
    <property type="entry name" value="GlnD_UR_UTase"/>
    <property type="match status" value="2"/>
</dbReference>
<feature type="region of interest" description="Adenylyl removase" evidence="7">
    <location>
        <begin position="1"/>
        <end position="441"/>
    </location>
</feature>
<evidence type="ECO:0000313" key="11">
    <source>
        <dbReference type="Proteomes" id="UP000184327"/>
    </source>
</evidence>
<dbReference type="GO" id="GO:0000820">
    <property type="term" value="P:regulation of glutamine family amino acid metabolic process"/>
    <property type="evidence" value="ECO:0007669"/>
    <property type="project" value="UniProtKB-UniRule"/>
</dbReference>
<dbReference type="Gene3D" id="1.20.120.330">
    <property type="entry name" value="Nucleotidyltransferases domain 2"/>
    <property type="match status" value="2"/>
</dbReference>
<evidence type="ECO:0000259" key="9">
    <source>
        <dbReference type="Pfam" id="PF08335"/>
    </source>
</evidence>
<evidence type="ECO:0000256" key="2">
    <source>
        <dbReference type="ARBA" id="ARBA00022695"/>
    </source>
</evidence>
<dbReference type="STRING" id="1122156.SAMN02745117_02122"/>
<keyword evidence="3 7" id="KW-0547">Nucleotide-binding</keyword>
<feature type="domain" description="PII-uridylyltransferase/Glutamine-synthetase adenylyltransferase" evidence="9">
    <location>
        <begin position="806"/>
        <end position="893"/>
    </location>
</feature>
<dbReference type="EC" id="2.7.7.89" evidence="7"/>
<feature type="region of interest" description="Adenylyl transferase" evidence="7">
    <location>
        <begin position="445"/>
        <end position="925"/>
    </location>
</feature>
<evidence type="ECO:0000256" key="1">
    <source>
        <dbReference type="ARBA" id="ARBA00022679"/>
    </source>
</evidence>
<dbReference type="Gene3D" id="1.20.120.1510">
    <property type="match status" value="1"/>
</dbReference>
<dbReference type="OrthoDB" id="9759366at2"/>
<feature type="domain" description="Glutamate-ammonia ligase adenylyltransferase repeated" evidence="8">
    <location>
        <begin position="543"/>
        <end position="783"/>
    </location>
</feature>
<dbReference type="SUPFAM" id="SSF81593">
    <property type="entry name" value="Nucleotidyltransferase substrate binding subunit/domain"/>
    <property type="match status" value="2"/>
</dbReference>
<keyword evidence="10" id="KW-0436">Ligase</keyword>
<dbReference type="Pfam" id="PF03710">
    <property type="entry name" value="GlnE"/>
    <property type="match status" value="2"/>
</dbReference>
<keyword evidence="5 7" id="KW-0460">Magnesium</keyword>
<dbReference type="NCBIfam" id="NF008292">
    <property type="entry name" value="PRK11072.1"/>
    <property type="match status" value="1"/>
</dbReference>
<feature type="domain" description="PII-uridylyltransferase/Glutamine-synthetase adenylyltransferase" evidence="9">
    <location>
        <begin position="295"/>
        <end position="434"/>
    </location>
</feature>
<evidence type="ECO:0000256" key="6">
    <source>
        <dbReference type="ARBA" id="ARBA00023268"/>
    </source>
</evidence>
<keyword evidence="11" id="KW-1185">Reference proteome</keyword>
<dbReference type="GO" id="GO:0005524">
    <property type="term" value="F:ATP binding"/>
    <property type="evidence" value="ECO:0007669"/>
    <property type="project" value="UniProtKB-UniRule"/>
</dbReference>
<evidence type="ECO:0000256" key="3">
    <source>
        <dbReference type="ARBA" id="ARBA00022741"/>
    </source>
</evidence>
<sequence length="925" mass="103535">MPSSSVVLSSAVVPATAAYSRFFQRLARRYAAELHLLPAGVPDRSRMAATLAQLRPQYELGAALRILRQLVLHRLVELDTEGQASLRDITGPMTVLAELALDAACQEAQASLLERHGRAQDAHGQPVALWVIGMGKLGARELNVSSDIDLIYVYEKDGETSGNAQGRGRISNHEYFGLLVRRIQTLIGDTTEHGFVFRMDLALRPHGNSGPPAVSLQALAEYFVAHGREWERFAWLKSRVVASTGTVHPHRDEADAPGSGYAFPGVQKLREVVLPFVFRRYLDYAVFDALRNLHRQIRDHANTRSAGRPERANDVKLSRGGIREIEFTVQLLQVVRGGHFPELRCRPTLEALRRLTHAGLMDEATATSLADAYLFLRRVEHRIQYLDDQQTHILPVRDDDLQWIAATLGFGDTAHFLRELDQHRERVAQEFDSLLGGNAPRRCTGGQCSRKHAMPTSLAQLLEQVPPDFAQHLRAWQDSPRFLGLRDEASARVLKILLLTGQHLAQGTATLEGACRFADWLETMLGRETYFALLLERPIVHDRLLHLLGAARWPLRYMQRHPAVIDELASGSIFSDRFDRATFQQELERRHTALQSTGEADEESLMNLLRRAHHGEVFRTLARDVNGSISVEQVADDLSALADAVLETTTAWCWQHLRKKHRDTPQFAIIGYGKLGGLELGYGSDLDIVFVFDDDDDDAPVVYGNLVRKLISWLTTKTAEGDLYEIDTALRPNGNSGLLVTGFAAYANYQQQRGSNTAWTWEHQAMTRARFVLGNPHLRSEFDTVRQAVIQSPRDHALLAQEICTMRQRMRQAHPVKAGEFDVKHSPGGMIDIEFATQYLVLAWSGQYPQLVRNAGNIALLQMAEDAGLLPAGIGHAAANAYREMRRIQHNARLNEHEPIVPQSGQPWQQAGPVLWQTLFGTNAA</sequence>
<comment type="function">
    <text evidence="7">Involved in the regulation of glutamine synthetase GlnA, a key enzyme in the process to assimilate ammonia. When cellular nitrogen levels are high, the C-terminal adenylyl transferase (AT) inactivates GlnA by covalent transfer of an adenylyl group from ATP to specific tyrosine residue of GlnA, thus reducing its activity. Conversely, when nitrogen levels are low, the N-terminal adenylyl removase (AR) activates GlnA by removing the adenylyl group by phosphorolysis, increasing its activity. The regulatory region of GlnE binds the signal transduction protein PII (GlnB) which indicates the nitrogen status of the cell.</text>
</comment>
<dbReference type="PANTHER" id="PTHR30621">
    <property type="entry name" value="GLUTAMINE SYNTHETASE ADENYLYLTRANSFERASE"/>
    <property type="match status" value="1"/>
</dbReference>